<accession>Q0ADU7</accession>
<dbReference type="KEGG" id="net:Neut_2268"/>
<feature type="domain" description="Integrase catalytic" evidence="1">
    <location>
        <begin position="308"/>
        <end position="417"/>
    </location>
</feature>
<dbReference type="eggNOG" id="COG2801">
    <property type="taxonomic scope" value="Bacteria"/>
</dbReference>
<dbReference type="InterPro" id="IPR048020">
    <property type="entry name" value="Transpos_IS3"/>
</dbReference>
<dbReference type="NCBIfam" id="NF033577">
    <property type="entry name" value="transpos_IS481"/>
    <property type="match status" value="1"/>
</dbReference>
<dbReference type="SUPFAM" id="SSF53098">
    <property type="entry name" value="Ribonuclease H-like"/>
    <property type="match status" value="2"/>
</dbReference>
<dbReference type="Proteomes" id="UP000001966">
    <property type="component" value="Chromosome"/>
</dbReference>
<dbReference type="EMBL" id="CP000450">
    <property type="protein sequence ID" value="ABI60485.1"/>
    <property type="molecule type" value="Genomic_DNA"/>
</dbReference>
<dbReference type="InterPro" id="IPR012337">
    <property type="entry name" value="RNaseH-like_sf"/>
</dbReference>
<dbReference type="InterPro" id="IPR001584">
    <property type="entry name" value="Integrase_cat-core"/>
</dbReference>
<evidence type="ECO:0000313" key="2">
    <source>
        <dbReference type="EMBL" id="ABI60485.1"/>
    </source>
</evidence>
<evidence type="ECO:0000313" key="3">
    <source>
        <dbReference type="Proteomes" id="UP000001966"/>
    </source>
</evidence>
<reference evidence="2 3" key="1">
    <citation type="journal article" date="2007" name="Environ. Microbiol.">
        <title>Whole-genome analysis of the ammonia-oxidizing bacterium, Nitrosomonas eutropha C91: implications for niche adaptation.</title>
        <authorList>
            <person name="Stein L.Y."/>
            <person name="Arp D.J."/>
            <person name="Berube P.M."/>
            <person name="Chain P.S."/>
            <person name="Hauser L."/>
            <person name="Jetten M.S."/>
            <person name="Klotz M.G."/>
            <person name="Larimer F.W."/>
            <person name="Norton J.M."/>
            <person name="Op den Camp H.J.M."/>
            <person name="Shin M."/>
            <person name="Wei X."/>
        </authorList>
    </citation>
    <scope>NUCLEOTIDE SEQUENCE [LARGE SCALE GENOMIC DNA]</scope>
    <source>
        <strain evidence="3">DSM 101675 / C91 / Nm57</strain>
    </source>
</reference>
<dbReference type="NCBIfam" id="NF033516">
    <property type="entry name" value="transpos_IS3"/>
    <property type="match status" value="1"/>
</dbReference>
<dbReference type="Pfam" id="PF00665">
    <property type="entry name" value="rve"/>
    <property type="match status" value="1"/>
</dbReference>
<dbReference type="HOGENOM" id="CLU_027402_15_1_4"/>
<dbReference type="GO" id="GO:0015074">
    <property type="term" value="P:DNA integration"/>
    <property type="evidence" value="ECO:0007669"/>
    <property type="project" value="InterPro"/>
</dbReference>
<feature type="domain" description="Integrase catalytic" evidence="1">
    <location>
        <begin position="112"/>
        <end position="286"/>
    </location>
</feature>
<proteinExistence type="predicted"/>
<dbReference type="PANTHER" id="PTHR46889:SF4">
    <property type="entry name" value="TRANSPOSASE INSO FOR INSERTION SEQUENCE ELEMENT IS911B-RELATED"/>
    <property type="match status" value="1"/>
</dbReference>
<dbReference type="InterPro" id="IPR050900">
    <property type="entry name" value="Transposase_IS3/IS150/IS904"/>
</dbReference>
<protein>
    <submittedName>
        <fullName evidence="2">Integrase, catalytic region</fullName>
    </submittedName>
</protein>
<dbReference type="AlphaFoldDB" id="Q0ADU7"/>
<dbReference type="Pfam" id="PF13683">
    <property type="entry name" value="rve_3"/>
    <property type="match status" value="1"/>
</dbReference>
<dbReference type="InterPro" id="IPR036397">
    <property type="entry name" value="RNaseH_sf"/>
</dbReference>
<sequence length="439" mass="51278">MRRAIQNSQESLNVLAKRHGINPKTVAKWRKREFTHDAPMGPKESHSTVLSLEEEAAVVAFRKHTLLPLDDCLYALQPSIPHLTRSSLHRCFQRHGISRLPEADGDKPKKKFNAYPIGYFHIDIAEVRTKEGKLYLFVAIDRTSKFVFVQLQNKANRNTATAFLKAVIETVPYKIHTILTDNGIQFTFPARYRNGPTAQYVTHMFDRCCQINGIEHRLTKPNHPWTNGQVERMNRTIKDATVKRYYYDSHDQLKAHLHRFVMAYNFAKRLKALKGLTPYEYICKIWKNEPDRFIFDPFQHTVGLNNFSPKQPNLVWTTDITYIWTAQGWVYLAVVLDLYSRRIVGWHMEYYMTTALVNRALMMAINLRQPPKNLLHHSDRGSQYASHDYQTLLTQHNMQCSISRKGNCWDTQFVPDVRLCAIARWRAGFFLKLNPHLFS</sequence>
<gene>
    <name evidence="2" type="ordered locus">Neut_2268</name>
</gene>
<dbReference type="PROSITE" id="PS50994">
    <property type="entry name" value="INTEGRASE"/>
    <property type="match status" value="2"/>
</dbReference>
<name>Q0ADU7_NITEC</name>
<evidence type="ECO:0000259" key="1">
    <source>
        <dbReference type="PROSITE" id="PS50994"/>
    </source>
</evidence>
<dbReference type="GO" id="GO:0003676">
    <property type="term" value="F:nucleic acid binding"/>
    <property type="evidence" value="ECO:0007669"/>
    <property type="project" value="InterPro"/>
</dbReference>
<dbReference type="InterPro" id="IPR047656">
    <property type="entry name" value="IS481-like_transpos"/>
</dbReference>
<dbReference type="Gene3D" id="3.30.420.10">
    <property type="entry name" value="Ribonuclease H-like superfamily/Ribonuclease H"/>
    <property type="match status" value="2"/>
</dbReference>
<organism evidence="2 3">
    <name type="scientific">Nitrosomonas eutropha (strain DSM 101675 / C91 / Nm57)</name>
    <dbReference type="NCBI Taxonomy" id="335283"/>
    <lineage>
        <taxon>Bacteria</taxon>
        <taxon>Pseudomonadati</taxon>
        <taxon>Pseudomonadota</taxon>
        <taxon>Betaproteobacteria</taxon>
        <taxon>Nitrosomonadales</taxon>
        <taxon>Nitrosomonadaceae</taxon>
        <taxon>Nitrosomonas</taxon>
    </lineage>
</organism>
<dbReference type="PANTHER" id="PTHR46889">
    <property type="entry name" value="TRANSPOSASE INSF FOR INSERTION SEQUENCE IS3B-RELATED"/>
    <property type="match status" value="1"/>
</dbReference>